<dbReference type="InterPro" id="IPR038050">
    <property type="entry name" value="Neuro_actylchol_rec"/>
</dbReference>
<keyword evidence="3" id="KW-1185">Reference proteome</keyword>
<organism evidence="2 3">
    <name type="scientific">Brachionus plicatilis</name>
    <name type="common">Marine rotifer</name>
    <name type="synonym">Brachionus muelleri</name>
    <dbReference type="NCBI Taxonomy" id="10195"/>
    <lineage>
        <taxon>Eukaryota</taxon>
        <taxon>Metazoa</taxon>
        <taxon>Spiralia</taxon>
        <taxon>Gnathifera</taxon>
        <taxon>Rotifera</taxon>
        <taxon>Eurotatoria</taxon>
        <taxon>Monogononta</taxon>
        <taxon>Pseudotrocha</taxon>
        <taxon>Ploima</taxon>
        <taxon>Brachionidae</taxon>
        <taxon>Brachionus</taxon>
    </lineage>
</organism>
<gene>
    <name evidence="2" type="ORF">BpHYR1_028157</name>
</gene>
<evidence type="ECO:0000256" key="1">
    <source>
        <dbReference type="SAM" id="Phobius"/>
    </source>
</evidence>
<proteinExistence type="predicted"/>
<evidence type="ECO:0000313" key="2">
    <source>
        <dbReference type="EMBL" id="RNA09140.1"/>
    </source>
</evidence>
<feature type="transmembrane region" description="Helical" evidence="1">
    <location>
        <begin position="70"/>
        <end position="93"/>
    </location>
</feature>
<feature type="transmembrane region" description="Helical" evidence="1">
    <location>
        <begin position="105"/>
        <end position="126"/>
    </location>
</feature>
<keyword evidence="1" id="KW-0472">Membrane</keyword>
<protein>
    <submittedName>
        <fullName evidence="2">Uncharacterized protein</fullName>
    </submittedName>
</protein>
<dbReference type="AlphaFoldDB" id="A0A3M7QCM7"/>
<comment type="caution">
    <text evidence="2">The sequence shown here is derived from an EMBL/GenBank/DDBJ whole genome shotgun (WGS) entry which is preliminary data.</text>
</comment>
<reference evidence="2 3" key="1">
    <citation type="journal article" date="2018" name="Sci. Rep.">
        <title>Genomic signatures of local adaptation to the degree of environmental predictability in rotifers.</title>
        <authorList>
            <person name="Franch-Gras L."/>
            <person name="Hahn C."/>
            <person name="Garcia-Roger E.M."/>
            <person name="Carmona M.J."/>
            <person name="Serra M."/>
            <person name="Gomez A."/>
        </authorList>
    </citation>
    <scope>NUCLEOTIDE SEQUENCE [LARGE SCALE GENOMIC DNA]</scope>
    <source>
        <strain evidence="2">HYR1</strain>
    </source>
</reference>
<dbReference type="Gene3D" id="1.20.58.390">
    <property type="entry name" value="Neurotransmitter-gated ion-channel transmembrane domain"/>
    <property type="match status" value="1"/>
</dbReference>
<keyword evidence="1" id="KW-1133">Transmembrane helix</keyword>
<sequence length="235" mass="27606">MDTQEWQVYQHIQTNGSIKKSEFSSDQYSAFTVEINVCRMPSYYLCNAFFLLHISQNIPQISYLTSLDKYILFSIIFTVGQCIYDSVMASSTLPLCAMPYRTYDIYALIILMNLVLIFWIFFVSLVNRYDKYKHIKESSDSNTKRLYQLYNQDIPNTNTEEVDDVECDGIEIIFSKPKIPINSKVNNQEKVFILFFFIVMFMSKTYTHQDYKKTTPGFDFAIKNRKNNFFGSLTP</sequence>
<name>A0A3M7QCM7_BRAPC</name>
<dbReference type="OrthoDB" id="5975154at2759"/>
<dbReference type="Proteomes" id="UP000276133">
    <property type="component" value="Unassembled WGS sequence"/>
</dbReference>
<accession>A0A3M7QCM7</accession>
<feature type="transmembrane region" description="Helical" evidence="1">
    <location>
        <begin position="191"/>
        <end position="207"/>
    </location>
</feature>
<dbReference type="EMBL" id="REGN01006535">
    <property type="protein sequence ID" value="RNA09140.1"/>
    <property type="molecule type" value="Genomic_DNA"/>
</dbReference>
<evidence type="ECO:0000313" key="3">
    <source>
        <dbReference type="Proteomes" id="UP000276133"/>
    </source>
</evidence>
<keyword evidence="1" id="KW-0812">Transmembrane</keyword>